<keyword evidence="3" id="KW-1185">Reference proteome</keyword>
<organism evidence="2 3">
    <name type="scientific">Liparis tanakae</name>
    <name type="common">Tanaka's snailfish</name>
    <dbReference type="NCBI Taxonomy" id="230148"/>
    <lineage>
        <taxon>Eukaryota</taxon>
        <taxon>Metazoa</taxon>
        <taxon>Chordata</taxon>
        <taxon>Craniata</taxon>
        <taxon>Vertebrata</taxon>
        <taxon>Euteleostomi</taxon>
        <taxon>Actinopterygii</taxon>
        <taxon>Neopterygii</taxon>
        <taxon>Teleostei</taxon>
        <taxon>Neoteleostei</taxon>
        <taxon>Acanthomorphata</taxon>
        <taxon>Eupercaria</taxon>
        <taxon>Perciformes</taxon>
        <taxon>Cottioidei</taxon>
        <taxon>Cottales</taxon>
        <taxon>Liparidae</taxon>
        <taxon>Liparis</taxon>
    </lineage>
</organism>
<proteinExistence type="predicted"/>
<dbReference type="EMBL" id="SRLO01000032">
    <property type="protein sequence ID" value="TNN83699.1"/>
    <property type="molecule type" value="Genomic_DNA"/>
</dbReference>
<feature type="region of interest" description="Disordered" evidence="1">
    <location>
        <begin position="16"/>
        <end position="36"/>
    </location>
</feature>
<sequence length="94" mass="9954">MFSPPIVQQISACLDDGERQHADSSHSSGARSEQNSLAGVGCPLQEVVLLQGVEGQQTPQVQLTAAKSILDLDAESSFSPGDAVLKLVNFSPRY</sequence>
<gene>
    <name evidence="2" type="ORF">EYF80_006217</name>
</gene>
<reference evidence="2 3" key="1">
    <citation type="submission" date="2019-03" db="EMBL/GenBank/DDBJ databases">
        <title>First draft genome of Liparis tanakae, snailfish: a comprehensive survey of snailfish specific genes.</title>
        <authorList>
            <person name="Kim W."/>
            <person name="Song I."/>
            <person name="Jeong J.-H."/>
            <person name="Kim D."/>
            <person name="Kim S."/>
            <person name="Ryu S."/>
            <person name="Song J.Y."/>
            <person name="Lee S.K."/>
        </authorList>
    </citation>
    <scope>NUCLEOTIDE SEQUENCE [LARGE SCALE GENOMIC DNA]</scope>
    <source>
        <tissue evidence="2">Muscle</tissue>
    </source>
</reference>
<accession>A0A4Z2J0F5</accession>
<dbReference type="Proteomes" id="UP000314294">
    <property type="component" value="Unassembled WGS sequence"/>
</dbReference>
<evidence type="ECO:0000313" key="2">
    <source>
        <dbReference type="EMBL" id="TNN83699.1"/>
    </source>
</evidence>
<name>A0A4Z2J0F5_9TELE</name>
<dbReference type="AlphaFoldDB" id="A0A4Z2J0F5"/>
<feature type="compositionally biased region" description="Polar residues" evidence="1">
    <location>
        <begin position="25"/>
        <end position="36"/>
    </location>
</feature>
<comment type="caution">
    <text evidence="2">The sequence shown here is derived from an EMBL/GenBank/DDBJ whole genome shotgun (WGS) entry which is preliminary data.</text>
</comment>
<protein>
    <submittedName>
        <fullName evidence="2">Uncharacterized protein</fullName>
    </submittedName>
</protein>
<evidence type="ECO:0000256" key="1">
    <source>
        <dbReference type="SAM" id="MobiDB-lite"/>
    </source>
</evidence>
<evidence type="ECO:0000313" key="3">
    <source>
        <dbReference type="Proteomes" id="UP000314294"/>
    </source>
</evidence>